<evidence type="ECO:0000313" key="2">
    <source>
        <dbReference type="EMBL" id="QJA68053.1"/>
    </source>
</evidence>
<evidence type="ECO:0000313" key="1">
    <source>
        <dbReference type="EMBL" id="QJA55119.1"/>
    </source>
</evidence>
<reference evidence="1" key="1">
    <citation type="submission" date="2020-03" db="EMBL/GenBank/DDBJ databases">
        <title>The deep terrestrial virosphere.</title>
        <authorList>
            <person name="Holmfeldt K."/>
            <person name="Nilsson E."/>
            <person name="Simone D."/>
            <person name="Lopez-Fernandez M."/>
            <person name="Wu X."/>
            <person name="de Brujin I."/>
            <person name="Lundin D."/>
            <person name="Andersson A."/>
            <person name="Bertilsson S."/>
            <person name="Dopson M."/>
        </authorList>
    </citation>
    <scope>NUCLEOTIDE SEQUENCE</scope>
    <source>
        <strain evidence="2">MM415A09376</strain>
        <strain evidence="3">MM415B04276</strain>
        <strain evidence="1">TM448A06935</strain>
    </source>
</reference>
<evidence type="ECO:0000313" key="3">
    <source>
        <dbReference type="EMBL" id="QJA93295.1"/>
    </source>
</evidence>
<gene>
    <name evidence="2" type="ORF">MM415A09376_0008</name>
    <name evidence="3" type="ORF">MM415B04276_0006</name>
    <name evidence="1" type="ORF">TM448A06935_0004</name>
</gene>
<proteinExistence type="predicted"/>
<name>A0A6H2A5Z1_9ZZZZ</name>
<organism evidence="1">
    <name type="scientific">viral metagenome</name>
    <dbReference type="NCBI Taxonomy" id="1070528"/>
    <lineage>
        <taxon>unclassified sequences</taxon>
        <taxon>metagenomes</taxon>
        <taxon>organismal metagenomes</taxon>
    </lineage>
</organism>
<sequence>MRTRQGFVSNSSSVSFTIYGVSLEEGEFPELFTSWGDPKEGFPKDSKLNTYAGSPYSGVIYVGREWCTIEDHETGLQFKKSVEADIRDFFGQDMNCRIWKEGYYNG</sequence>
<protein>
    <submittedName>
        <fullName evidence="1">Uncharacterized protein</fullName>
    </submittedName>
</protein>
<dbReference type="EMBL" id="MT141581">
    <property type="protein sequence ID" value="QJA68053.1"/>
    <property type="molecule type" value="Genomic_DNA"/>
</dbReference>
<dbReference type="EMBL" id="MT143138">
    <property type="protein sequence ID" value="QJA93295.1"/>
    <property type="molecule type" value="Genomic_DNA"/>
</dbReference>
<accession>A0A6H2A5Z1</accession>
<dbReference type="EMBL" id="MT144569">
    <property type="protein sequence ID" value="QJA55119.1"/>
    <property type="molecule type" value="Genomic_DNA"/>
</dbReference>
<dbReference type="AlphaFoldDB" id="A0A6H2A5Z1"/>